<evidence type="ECO:0000256" key="1">
    <source>
        <dbReference type="SAM" id="MobiDB-lite"/>
    </source>
</evidence>
<dbReference type="EMBL" id="UGSJ01000001">
    <property type="protein sequence ID" value="SUA93232.1"/>
    <property type="molecule type" value="Genomic_DNA"/>
</dbReference>
<reference evidence="2 3" key="1">
    <citation type="submission" date="2018-06" db="EMBL/GenBank/DDBJ databases">
        <authorList>
            <consortium name="Pathogen Informatics"/>
            <person name="Doyle S."/>
        </authorList>
    </citation>
    <scope>NUCLEOTIDE SEQUENCE [LARGE SCALE GENOMIC DNA]</scope>
    <source>
        <strain evidence="2 3">NCTC13159</strain>
    </source>
</reference>
<feature type="compositionally biased region" description="Polar residues" evidence="1">
    <location>
        <begin position="190"/>
        <end position="200"/>
    </location>
</feature>
<comment type="caution">
    <text evidence="2">The sequence shown here is derived from an EMBL/GenBank/DDBJ whole genome shotgun (WGS) entry which is preliminary data.</text>
</comment>
<evidence type="ECO:0000313" key="2">
    <source>
        <dbReference type="EMBL" id="SUA93232.1"/>
    </source>
</evidence>
<dbReference type="Proteomes" id="UP000254589">
    <property type="component" value="Unassembled WGS sequence"/>
</dbReference>
<feature type="region of interest" description="Disordered" evidence="1">
    <location>
        <begin position="184"/>
        <end position="212"/>
    </location>
</feature>
<sequence>MPPVFGAAAPRFQFPVTTSASALPPTTPAWPNTFGTDVREVCQVDGRSHMPTGLGQLLTPLGTTTGGDVHQSTPTSTPPTTVDGNVRWGCPADQTDRQTEPPVNAGAMDALLNFAQYPPSPETSLLLSRFDAIQESLARRDNAQAPADVPSSSIERPLSLETSALIHEGMLTYMDAALAPRANPGALASMPSSSVQQQHLPESRAASQGAGRGRGAGFLFHSARARRQKVGIQTLRALDAALTQDPNLNVTEWARMHHFHVRTIRYYIYRGALTPEARNRIDLADGKAPRLRKVGEDDLRALRNALAENSDLDVAGWARAHRLHIQTLKNSVQNGALTPEAQNRLDLADGKAPRLRKVGEDDLRALRDALADNAALDVVEWSRANHLHSRTIESYVLRGALTPEAQNRLDVIDGKAPSFRTVGRDDLRALRDALAQNPRLDAREWARANRLHPRTVIGCIFEGALTPEAQSRLDRAYGEASSLRRAEVEDLWELRDALAHNPGLELTKWARARNLNSRTVRSHVKKGALTPEAQNRLQRAGTQPAERWRSVAEVATSSPRE</sequence>
<protein>
    <submittedName>
        <fullName evidence="2">Phage-associated protein, BcepMu gp16 family</fullName>
    </submittedName>
</protein>
<evidence type="ECO:0000313" key="3">
    <source>
        <dbReference type="Proteomes" id="UP000254589"/>
    </source>
</evidence>
<dbReference type="AlphaFoldDB" id="A0AAJ5D2Z5"/>
<name>A0AAJ5D2Z5_PANPU</name>
<accession>A0AAJ5D2Z5</accession>
<proteinExistence type="predicted"/>
<gene>
    <name evidence="2" type="ORF">NCTC13159_04790</name>
</gene>
<organism evidence="2 3">
    <name type="scientific">Pandoraea pulmonicola</name>
    <dbReference type="NCBI Taxonomy" id="93221"/>
    <lineage>
        <taxon>Bacteria</taxon>
        <taxon>Pseudomonadati</taxon>
        <taxon>Pseudomonadota</taxon>
        <taxon>Betaproteobacteria</taxon>
        <taxon>Burkholderiales</taxon>
        <taxon>Burkholderiaceae</taxon>
        <taxon>Pandoraea</taxon>
    </lineage>
</organism>
<feature type="region of interest" description="Disordered" evidence="1">
    <location>
        <begin position="534"/>
        <end position="561"/>
    </location>
</feature>